<dbReference type="AlphaFoldDB" id="A0A084GCU4"/>
<evidence type="ECO:0000313" key="2">
    <source>
        <dbReference type="EMBL" id="KEZ45156.1"/>
    </source>
</evidence>
<sequence length="306" mass="33993">MSPVDDDMPQTTSSPEPDPFSDLISKCNNSPAEIQHAYSTHRVNRHSQQSLLFLSPSFPGVTPEHFLSLTEFSPTGKDASGQAIDPRNSLVLWGRPPEHVLKLASAIQAKLRLAAPLVEIAFSKTPEEIARLLAPLHPHVSTLVNYTYSHRSRLVKPLVSYDATGIALTFLPAAGEPRTSPDPSCPSNLEDIEESGDAYTYHHLRQDAYNLVKKFSPTPPEPRYQLPSAHITLGRYLTRDDHGTQEQREAWVAVVNEVNRWLEEDVWSGRSEFIGEWVVGQEKGLEMRAGTVWYGGGRTVMAGEGF</sequence>
<dbReference type="Proteomes" id="UP000028545">
    <property type="component" value="Unassembled WGS sequence"/>
</dbReference>
<dbReference type="HOGENOM" id="CLU_051290_0_0_1"/>
<keyword evidence="3" id="KW-1185">Reference proteome</keyword>
<dbReference type="GeneID" id="27721676"/>
<comment type="caution">
    <text evidence="2">The sequence shown here is derived from an EMBL/GenBank/DDBJ whole genome shotgun (WGS) entry which is preliminary data.</text>
</comment>
<evidence type="ECO:0008006" key="4">
    <source>
        <dbReference type="Google" id="ProtNLM"/>
    </source>
</evidence>
<proteinExistence type="predicted"/>
<reference evidence="2 3" key="1">
    <citation type="journal article" date="2014" name="Genome Announc.">
        <title>Draft genome sequence of the pathogenic fungus Scedosporium apiospermum.</title>
        <authorList>
            <person name="Vandeputte P."/>
            <person name="Ghamrawi S."/>
            <person name="Rechenmann M."/>
            <person name="Iltis A."/>
            <person name="Giraud S."/>
            <person name="Fleury M."/>
            <person name="Thornton C."/>
            <person name="Delhaes L."/>
            <person name="Meyer W."/>
            <person name="Papon N."/>
            <person name="Bouchara J.P."/>
        </authorList>
    </citation>
    <scope>NUCLEOTIDE SEQUENCE [LARGE SCALE GENOMIC DNA]</scope>
    <source>
        <strain evidence="2 3">IHEM 14462</strain>
    </source>
</reference>
<dbReference type="OMA" id="FVDPRNC"/>
<organism evidence="2 3">
    <name type="scientific">Pseudallescheria apiosperma</name>
    <name type="common">Scedosporium apiospermum</name>
    <dbReference type="NCBI Taxonomy" id="563466"/>
    <lineage>
        <taxon>Eukaryota</taxon>
        <taxon>Fungi</taxon>
        <taxon>Dikarya</taxon>
        <taxon>Ascomycota</taxon>
        <taxon>Pezizomycotina</taxon>
        <taxon>Sordariomycetes</taxon>
        <taxon>Hypocreomycetidae</taxon>
        <taxon>Microascales</taxon>
        <taxon>Microascaceae</taxon>
        <taxon>Scedosporium</taxon>
    </lineage>
</organism>
<accession>A0A084GCU4</accession>
<name>A0A084GCU4_PSEDA</name>
<dbReference type="PROSITE" id="PS50007">
    <property type="entry name" value="PIPLC_X_DOMAIN"/>
    <property type="match status" value="1"/>
</dbReference>
<evidence type="ECO:0000256" key="1">
    <source>
        <dbReference type="SAM" id="MobiDB-lite"/>
    </source>
</evidence>
<dbReference type="EMBL" id="JOWA01000086">
    <property type="protein sequence ID" value="KEZ45156.1"/>
    <property type="molecule type" value="Genomic_DNA"/>
</dbReference>
<dbReference type="RefSeq" id="XP_016644955.1">
    <property type="nucleotide sequence ID" value="XM_016785579.1"/>
</dbReference>
<dbReference type="OrthoDB" id="2967263at2759"/>
<evidence type="ECO:0000313" key="3">
    <source>
        <dbReference type="Proteomes" id="UP000028545"/>
    </source>
</evidence>
<gene>
    <name evidence="2" type="ORF">SAPIO_CDS2604</name>
</gene>
<dbReference type="SUPFAM" id="SSF55144">
    <property type="entry name" value="LigT-like"/>
    <property type="match status" value="1"/>
</dbReference>
<dbReference type="InterPro" id="IPR009097">
    <property type="entry name" value="Cyclic_Pdiesterase"/>
</dbReference>
<protein>
    <recommendedName>
        <fullName evidence="4">Ureidoglycolate hydrolase</fullName>
    </recommendedName>
</protein>
<feature type="region of interest" description="Disordered" evidence="1">
    <location>
        <begin position="1"/>
        <end position="23"/>
    </location>
</feature>
<dbReference type="KEGG" id="sapo:SAPIO_CDS2604"/>
<dbReference type="VEuPathDB" id="FungiDB:SAPIO_CDS2604"/>